<dbReference type="PANTHER" id="PTHR12181">
    <property type="entry name" value="LIPIN"/>
    <property type="match status" value="1"/>
</dbReference>
<feature type="region of interest" description="Disordered" evidence="2">
    <location>
        <begin position="126"/>
        <end position="177"/>
    </location>
</feature>
<feature type="compositionally biased region" description="Low complexity" evidence="2">
    <location>
        <begin position="309"/>
        <end position="319"/>
    </location>
</feature>
<evidence type="ECO:0000313" key="5">
    <source>
        <dbReference type="Proteomes" id="UP000444721"/>
    </source>
</evidence>
<dbReference type="OMA" id="IPRNDSC"/>
<feature type="compositionally biased region" description="Acidic residues" evidence="2">
    <location>
        <begin position="476"/>
        <end position="487"/>
    </location>
</feature>
<sequence length="925" mass="102490">MSYSLLTGLFSGMNTATDLASGAIDVVVVEQPDGSLKCTPFHVRFGRLKVLRSKEKVIRIMVNGKLTELCMKTGETGEAYFVHEATGPVDRDLVASPIDLGSSQPFPSFDNNNSSSLLTQSLISDSSVPSSKTLSTTNLLESQSTTTRTDFISSPPSPTTNQDSFLSSSNTTTTAPTFIPTSMPIEQAYFRPITSPIGSPNLIPISSSSPNQPYQPNFDIDEEVIYEKFIPIDDSDSDEEESVVAAGVTEDANRVVDLEREKYREDGITTSHMLNSTPPPLVNTSLSINIDAKTMSDMNTVTSPRINETSSTTSTSYSTPIDTTPKPPSETPTKKSSWGWASGLTSWLGFKSNNDTDEFQGIKTKGNNSFVEQQFLEVMAKHYNYDALSGRYINNPVTTPSPSITKSPPFEMASNNNTSSNLSIPRNDSCKNLISDTSDDELSYDALTSEHNESKDSNVVPNENGDQKVITGDKNFDEDATTDEEELEKNYHSDNESLSSLKPSLPPHMRTNNHFEVMPRESPISKSAPGNSTSFEELFKQHQLTKLKRQISPPSTTTNSRENSPETFSVNNTLTSASSKNDTLSTNGTESNNTSRLTIVTITPNSPPPNLSDPNLQKKNEKTYWRWFWTRPGATASTDAVNPSTSQINNEVNRVTSQPKVFDPTGEFKVLKKSLRPTSDELKALGLKYGRNEIKFLVTSRILGTQEVNAYIYLWKYSDKIVVSDVDGTITKSDALGHILPMLGQDWSHSGIGKLYTKIVQNGYRMLYLTSRSIIQSGSTKRYIFTLQQEDAMLPEGPVVMSPDRLFAALHREVILKKPEEFKKAALSDVLELFPKGTNPFFAGFGNRITDIISYSFVGIPDHKIFTVDPTGLIQVYGISHESYWNIYKLVDEMFPDLNQKVDDSNDFNSFAFWRMPIQSSSDFK</sequence>
<dbReference type="RefSeq" id="XP_044567994.1">
    <property type="nucleotide sequence ID" value="XM_044700634.1"/>
</dbReference>
<feature type="compositionally biased region" description="Polar residues" evidence="2">
    <location>
        <begin position="128"/>
        <end position="166"/>
    </location>
</feature>
<dbReference type="InterPro" id="IPR013209">
    <property type="entry name" value="LNS2"/>
</dbReference>
<comment type="caution">
    <text evidence="4">The sequence shown here is derived from an EMBL/GenBank/DDBJ whole genome shotgun (WGS) entry which is preliminary data.</text>
</comment>
<proteinExistence type="inferred from homology"/>
<dbReference type="Pfam" id="PF04571">
    <property type="entry name" value="Lipin_N"/>
    <property type="match status" value="1"/>
</dbReference>
<name>A0A6A5C830_NAEFO</name>
<dbReference type="OrthoDB" id="4567at2759"/>
<feature type="compositionally biased region" description="Low complexity" evidence="2">
    <location>
        <begin position="399"/>
        <end position="409"/>
    </location>
</feature>
<feature type="region of interest" description="Disordered" evidence="2">
    <location>
        <begin position="301"/>
        <end position="337"/>
    </location>
</feature>
<gene>
    <name evidence="4" type="ORF">FDP41_010346</name>
</gene>
<dbReference type="InterPro" id="IPR026058">
    <property type="entry name" value="LIPIN"/>
</dbReference>
<feature type="domain" description="LNS2/PITP" evidence="3">
    <location>
        <begin position="721"/>
        <end position="877"/>
    </location>
</feature>
<reference evidence="4 5" key="1">
    <citation type="journal article" date="2019" name="Sci. Rep.">
        <title>Nanopore sequencing improves the draft genome of the human pathogenic amoeba Naegleria fowleri.</title>
        <authorList>
            <person name="Liechti N."/>
            <person name="Schurch N."/>
            <person name="Bruggmann R."/>
            <person name="Wittwer M."/>
        </authorList>
    </citation>
    <scope>NUCLEOTIDE SEQUENCE [LARGE SCALE GENOMIC DNA]</scope>
    <source>
        <strain evidence="4 5">ATCC 30894</strain>
    </source>
</reference>
<dbReference type="GO" id="GO:0008195">
    <property type="term" value="F:phosphatidate phosphatase activity"/>
    <property type="evidence" value="ECO:0007669"/>
    <property type="project" value="TreeGrafter"/>
</dbReference>
<dbReference type="InterPro" id="IPR031315">
    <property type="entry name" value="LNS2/PITP"/>
</dbReference>
<dbReference type="GeneID" id="68117561"/>
<dbReference type="PANTHER" id="PTHR12181:SF12">
    <property type="entry name" value="PHOSPHATIDATE PHOSPHATASE"/>
    <property type="match status" value="1"/>
</dbReference>
<dbReference type="Pfam" id="PF08235">
    <property type="entry name" value="LNS2"/>
    <property type="match status" value="1"/>
</dbReference>
<comment type="similarity">
    <text evidence="1">Belongs to the lipin family.</text>
</comment>
<dbReference type="SUPFAM" id="SSF56784">
    <property type="entry name" value="HAD-like"/>
    <property type="match status" value="1"/>
</dbReference>
<protein>
    <recommendedName>
        <fullName evidence="3">LNS2/PITP domain-containing protein</fullName>
    </recommendedName>
</protein>
<keyword evidence="5" id="KW-1185">Reference proteome</keyword>
<organism evidence="4 5">
    <name type="scientific">Naegleria fowleri</name>
    <name type="common">Brain eating amoeba</name>
    <dbReference type="NCBI Taxonomy" id="5763"/>
    <lineage>
        <taxon>Eukaryota</taxon>
        <taxon>Discoba</taxon>
        <taxon>Heterolobosea</taxon>
        <taxon>Tetramitia</taxon>
        <taxon>Eutetramitia</taxon>
        <taxon>Vahlkampfiidae</taxon>
        <taxon>Naegleria</taxon>
    </lineage>
</organism>
<accession>A0A6A5C830</accession>
<dbReference type="InterPro" id="IPR007651">
    <property type="entry name" value="Lipin_N"/>
</dbReference>
<dbReference type="VEuPathDB" id="AmoebaDB:FDP41_010346"/>
<dbReference type="VEuPathDB" id="AmoebaDB:NfTy_011470"/>
<evidence type="ECO:0000256" key="1">
    <source>
        <dbReference type="ARBA" id="ARBA00005476"/>
    </source>
</evidence>
<evidence type="ECO:0000256" key="2">
    <source>
        <dbReference type="SAM" id="MobiDB-lite"/>
    </source>
</evidence>
<dbReference type="VEuPathDB" id="AmoebaDB:NF0109630"/>
<evidence type="ECO:0000313" key="4">
    <source>
        <dbReference type="EMBL" id="KAF0983281.1"/>
    </source>
</evidence>
<evidence type="ECO:0000259" key="3">
    <source>
        <dbReference type="SMART" id="SM00775"/>
    </source>
</evidence>
<feature type="region of interest" description="Disordered" evidence="2">
    <location>
        <begin position="449"/>
        <end position="513"/>
    </location>
</feature>
<dbReference type="AlphaFoldDB" id="A0A6A5C830"/>
<dbReference type="SMART" id="SM00775">
    <property type="entry name" value="LNS2"/>
    <property type="match status" value="1"/>
</dbReference>
<feature type="compositionally biased region" description="Low complexity" evidence="2">
    <location>
        <begin position="167"/>
        <end position="177"/>
    </location>
</feature>
<dbReference type="InterPro" id="IPR036412">
    <property type="entry name" value="HAD-like_sf"/>
</dbReference>
<feature type="compositionally biased region" description="Polar residues" evidence="2">
    <location>
        <begin position="413"/>
        <end position="436"/>
    </location>
</feature>
<dbReference type="Proteomes" id="UP000444721">
    <property type="component" value="Unassembled WGS sequence"/>
</dbReference>
<dbReference type="EMBL" id="VFQX01000006">
    <property type="protein sequence ID" value="KAF0983281.1"/>
    <property type="molecule type" value="Genomic_DNA"/>
</dbReference>
<feature type="compositionally biased region" description="Polar residues" evidence="2">
    <location>
        <begin position="552"/>
        <end position="603"/>
    </location>
</feature>
<feature type="region of interest" description="Disordered" evidence="2">
    <location>
        <begin position="545"/>
        <end position="617"/>
    </location>
</feature>
<feature type="region of interest" description="Disordered" evidence="2">
    <location>
        <begin position="399"/>
        <end position="436"/>
    </location>
</feature>